<evidence type="ECO:0000313" key="2">
    <source>
        <dbReference type="EMBL" id="AYQ54937.1"/>
    </source>
</evidence>
<evidence type="ECO:0000313" key="3">
    <source>
        <dbReference type="Proteomes" id="UP000273278"/>
    </source>
</evidence>
<dbReference type="EMBL" id="CP017686">
    <property type="protein sequence ID" value="AYQ54937.1"/>
    <property type="molecule type" value="Genomic_DNA"/>
</dbReference>
<sequence length="1234" mass="134122">MNSKLTAALAVILAAIMVVPCAAVCTSSAGETGVPDAVGSDYIDDGDISVGGIFDSDIKFGIDLSALETLGSIIYATLTAKTPYESQIVDKKVDTVVEISDDKVFSGVYEFGEGGKLVFLDGSNMLIDVSTDEMSHYFGVYSATEQTVFEFKAGSGIGLYLSGDGETEIEYTPLYEFEEDTSVTLCGGLEALFEVITGSDDTKTIDITVKTVSEKDATIKVDDMAVSIPADTSLEISVSGPQEFIDLLKDPELSILSLIQCKAEGEFEISVDANINDIKAVDGEGSYDIDVSADLYAVMYLPILKDSDSILGLDGTFVLDVSSPAGTVSQNVEIDDVELDIVGLKQVYQDLISKDYEALFNDMLLCHVGISGEITREDTYDLAFYGEETSVVIEDLVISDTLVFADNGEWCFTNDIGVGLIDVDIGDNCIVVEDVDFYNHINLDAESIMSFLNVTNLFAYYTHISEDGVDFDKALDDFFGQIDEVVLLFDDAFDTPYESILDKYISKYLEPAVDTVVYLISQGPIAHNVLGLAVDYLMVILDENSTSIVNIATDVIDDLKQKESEGLEINYTVFMQELMMQIVDNLSISEESAAFPTVSIEESLTIGKVNMNLPSLAETTRYHAAENVVEITGLEQSYNADLDEDRTETCSKFSLEGIHCDIDFFDYFLYVDADLVIDRDVAITSDGAVDREIDVDVSGIIVFAYRNDPILGVFLDDVCYNHDATIVPVNSKADTDSSISITLDADIAAVYYDDTKYWFYDVAYAANEDGYTGTLAIGKMGISYDPKDGMVRSLDVEVKGISIDTLLYLPISLTYESADAKMEFVSGASLITTSVMEGSTSVIEMSAEGGMANLGLFDNCSVSKVLLVMTMLNQNTEGYKLDMTMNGLITSTGFSNADNYTVNGTVYLYDPASIWNQSAECSFSDPVNGIEFDACLYGCTLGVIYEDGKIVGYETVPVDGFSAEYSGVEGMTIASDGTVTGITSDTKKVCAETEPIEYTLTIDGEVIYDNITIGTIVYWADFDKTENRTLLGMVDGNGTSIGRVDIENGVWAYVYMVPYDLDLVTISGKEVTVSEGSNTFDSDAIVFQFPDTTENVTIGMDSGVVVELNPASYGSGDTVSVIVQAGTYNGYDAYLIEVRNGTYDGYATLYIPVDGDNYSLIHVADNGNVSKMYTKTVTIDGQMYLKVTANDFSVFYLHEEKEEMSETVIYVFVAILAIVCIGMLAFSIKKSGCS</sequence>
<dbReference type="AlphaFoldDB" id="A0A3G3IGH1"/>
<dbReference type="GeneID" id="41321570"/>
<gene>
    <name evidence="2" type="ORF">BKD89_03840</name>
</gene>
<dbReference type="Proteomes" id="UP000273278">
    <property type="component" value="Chromosome"/>
</dbReference>
<name>A0A3G3IGH1_9ARCH</name>
<organism evidence="2 3">
    <name type="scientific">Methanomethylophilus alvi</name>
    <dbReference type="NCBI Taxonomy" id="1291540"/>
    <lineage>
        <taxon>Archaea</taxon>
        <taxon>Methanobacteriati</taxon>
        <taxon>Thermoplasmatota</taxon>
        <taxon>Thermoplasmata</taxon>
        <taxon>Methanomassiliicoccales</taxon>
        <taxon>Methanomethylophilaceae</taxon>
        <taxon>Methanomethylophilus</taxon>
    </lineage>
</organism>
<proteinExistence type="predicted"/>
<keyword evidence="1" id="KW-0812">Transmembrane</keyword>
<keyword evidence="1" id="KW-1133">Transmembrane helix</keyword>
<reference evidence="2 3" key="1">
    <citation type="submission" date="2016-10" db="EMBL/GenBank/DDBJ databases">
        <title>Complete genome of the TMA-utilizing, human hosted archaeon Methanomethylophilus alvus Gen. nov, sp. nov., strain Mx-05, derived from a pure culture.</title>
        <authorList>
            <person name="Brugere J.-F."/>
            <person name="Ben Hania W."/>
            <person name="Chaudhary P.P."/>
            <person name="Gaci N."/>
            <person name="Borrel G."/>
            <person name="Cao Van Tuat L."/>
            <person name="Fardeau M.-L."/>
            <person name="Harris H.M.B."/>
            <person name="O'Toole P.W."/>
            <person name="Ollivier B."/>
        </authorList>
    </citation>
    <scope>NUCLEOTIDE SEQUENCE [LARGE SCALE GENOMIC DNA]</scope>
    <source>
        <strain evidence="2 3">Mx-05</strain>
    </source>
</reference>
<protein>
    <submittedName>
        <fullName evidence="2">Uncharacterized protein</fullName>
    </submittedName>
</protein>
<keyword evidence="1" id="KW-0472">Membrane</keyword>
<accession>A0A3G3IGH1</accession>
<feature type="transmembrane region" description="Helical" evidence="1">
    <location>
        <begin position="1208"/>
        <end position="1228"/>
    </location>
</feature>
<evidence type="ECO:0000256" key="1">
    <source>
        <dbReference type="SAM" id="Phobius"/>
    </source>
</evidence>
<dbReference type="RefSeq" id="WP_015504667.1">
    <property type="nucleotide sequence ID" value="NZ_CP017686.1"/>
</dbReference>